<feature type="compositionally biased region" description="Polar residues" evidence="1">
    <location>
        <begin position="10"/>
        <end position="27"/>
    </location>
</feature>
<sequence>MDTQKKYMASNDTSMNNANLKRNQSLNDDIWKKPNTIKKKQSMTTGSCQQPESASTSLMKYLLEKKETNKDSDIDPIDAFLKGIGATLKTFDPYSLNLAKSRIFNTVQDIEMSQILNKQQSCASNNQPSPLPSSNSLYSNYSQSQSPQLIIQPANTIFTQNAFTTFGNENQHQ</sequence>
<name>A0AAV0VZ58_9HEMI</name>
<evidence type="ECO:0000256" key="1">
    <source>
        <dbReference type="SAM" id="MobiDB-lite"/>
    </source>
</evidence>
<protein>
    <recommendedName>
        <fullName evidence="4">BESS domain-containing protein</fullName>
    </recommendedName>
</protein>
<comment type="caution">
    <text evidence="2">The sequence shown here is derived from an EMBL/GenBank/DDBJ whole genome shotgun (WGS) entry which is preliminary data.</text>
</comment>
<dbReference type="EMBL" id="CARXXK010000001">
    <property type="protein sequence ID" value="CAI6348875.1"/>
    <property type="molecule type" value="Genomic_DNA"/>
</dbReference>
<evidence type="ECO:0000313" key="2">
    <source>
        <dbReference type="EMBL" id="CAI6348875.1"/>
    </source>
</evidence>
<evidence type="ECO:0008006" key="4">
    <source>
        <dbReference type="Google" id="ProtNLM"/>
    </source>
</evidence>
<proteinExistence type="predicted"/>
<evidence type="ECO:0000313" key="3">
    <source>
        <dbReference type="Proteomes" id="UP001160148"/>
    </source>
</evidence>
<organism evidence="2 3">
    <name type="scientific">Macrosiphum euphorbiae</name>
    <name type="common">potato aphid</name>
    <dbReference type="NCBI Taxonomy" id="13131"/>
    <lineage>
        <taxon>Eukaryota</taxon>
        <taxon>Metazoa</taxon>
        <taxon>Ecdysozoa</taxon>
        <taxon>Arthropoda</taxon>
        <taxon>Hexapoda</taxon>
        <taxon>Insecta</taxon>
        <taxon>Pterygota</taxon>
        <taxon>Neoptera</taxon>
        <taxon>Paraneoptera</taxon>
        <taxon>Hemiptera</taxon>
        <taxon>Sternorrhyncha</taxon>
        <taxon>Aphidomorpha</taxon>
        <taxon>Aphidoidea</taxon>
        <taxon>Aphididae</taxon>
        <taxon>Macrosiphini</taxon>
        <taxon>Macrosiphum</taxon>
    </lineage>
</organism>
<feature type="region of interest" description="Disordered" evidence="1">
    <location>
        <begin position="1"/>
        <end position="27"/>
    </location>
</feature>
<dbReference type="Proteomes" id="UP001160148">
    <property type="component" value="Unassembled WGS sequence"/>
</dbReference>
<reference evidence="2 3" key="1">
    <citation type="submission" date="2023-01" db="EMBL/GenBank/DDBJ databases">
        <authorList>
            <person name="Whitehead M."/>
        </authorList>
    </citation>
    <scope>NUCLEOTIDE SEQUENCE [LARGE SCALE GENOMIC DNA]</scope>
</reference>
<dbReference type="AlphaFoldDB" id="A0AAV0VZ58"/>
<gene>
    <name evidence="2" type="ORF">MEUPH1_LOCUS5508</name>
</gene>
<feature type="compositionally biased region" description="Low complexity" evidence="1">
    <location>
        <begin position="124"/>
        <end position="140"/>
    </location>
</feature>
<keyword evidence="3" id="KW-1185">Reference proteome</keyword>
<feature type="region of interest" description="Disordered" evidence="1">
    <location>
        <begin position="119"/>
        <end position="140"/>
    </location>
</feature>
<accession>A0AAV0VZ58</accession>